<accession>A0A5M3M7B5</accession>
<comment type="caution">
    <text evidence="2">The sequence shown here is derived from an EMBL/GenBank/DDBJ whole genome shotgun (WGS) entry which is preliminary data.</text>
</comment>
<reference evidence="3" key="1">
    <citation type="journal article" date="2012" name="Science">
        <title>The Paleozoic origin of enzymatic lignin decomposition reconstructed from 31 fungal genomes.</title>
        <authorList>
            <person name="Floudas D."/>
            <person name="Binder M."/>
            <person name="Riley R."/>
            <person name="Barry K."/>
            <person name="Blanchette R.A."/>
            <person name="Henrissat B."/>
            <person name="Martinez A.T."/>
            <person name="Otillar R."/>
            <person name="Spatafora J.W."/>
            <person name="Yadav J.S."/>
            <person name="Aerts A."/>
            <person name="Benoit I."/>
            <person name="Boyd A."/>
            <person name="Carlson A."/>
            <person name="Copeland A."/>
            <person name="Coutinho P.M."/>
            <person name="de Vries R.P."/>
            <person name="Ferreira P."/>
            <person name="Findley K."/>
            <person name="Foster B."/>
            <person name="Gaskell J."/>
            <person name="Glotzer D."/>
            <person name="Gorecki P."/>
            <person name="Heitman J."/>
            <person name="Hesse C."/>
            <person name="Hori C."/>
            <person name="Igarashi K."/>
            <person name="Jurgens J.A."/>
            <person name="Kallen N."/>
            <person name="Kersten P."/>
            <person name="Kohler A."/>
            <person name="Kuees U."/>
            <person name="Kumar T.K.A."/>
            <person name="Kuo A."/>
            <person name="LaButti K."/>
            <person name="Larrondo L.F."/>
            <person name="Lindquist E."/>
            <person name="Ling A."/>
            <person name="Lombard V."/>
            <person name="Lucas S."/>
            <person name="Lundell T."/>
            <person name="Martin R."/>
            <person name="McLaughlin D.J."/>
            <person name="Morgenstern I."/>
            <person name="Morin E."/>
            <person name="Murat C."/>
            <person name="Nagy L.G."/>
            <person name="Nolan M."/>
            <person name="Ohm R.A."/>
            <person name="Patyshakuliyeva A."/>
            <person name="Rokas A."/>
            <person name="Ruiz-Duenas F.J."/>
            <person name="Sabat G."/>
            <person name="Salamov A."/>
            <person name="Samejima M."/>
            <person name="Schmutz J."/>
            <person name="Slot J.C."/>
            <person name="St John F."/>
            <person name="Stenlid J."/>
            <person name="Sun H."/>
            <person name="Sun S."/>
            <person name="Syed K."/>
            <person name="Tsang A."/>
            <person name="Wiebenga A."/>
            <person name="Young D."/>
            <person name="Pisabarro A."/>
            <person name="Eastwood D.C."/>
            <person name="Martin F."/>
            <person name="Cullen D."/>
            <person name="Grigoriev I.V."/>
            <person name="Hibbett D.S."/>
        </authorList>
    </citation>
    <scope>NUCLEOTIDE SEQUENCE [LARGE SCALE GENOMIC DNA]</scope>
    <source>
        <strain evidence="3">RWD-64-598 SS2</strain>
    </source>
</reference>
<gene>
    <name evidence="2" type="ORF">CONPUDRAFT_140224</name>
</gene>
<dbReference type="RefSeq" id="XP_007774828.1">
    <property type="nucleotide sequence ID" value="XM_007776638.1"/>
</dbReference>
<name>A0A5M3M7B5_CONPW</name>
<evidence type="ECO:0000256" key="1">
    <source>
        <dbReference type="SAM" id="MobiDB-lite"/>
    </source>
</evidence>
<feature type="region of interest" description="Disordered" evidence="1">
    <location>
        <begin position="400"/>
        <end position="422"/>
    </location>
</feature>
<dbReference type="OMA" id="ANIVVQP"/>
<dbReference type="AlphaFoldDB" id="A0A5M3M7B5"/>
<keyword evidence="3" id="KW-1185">Reference proteome</keyword>
<sequence length="422" mass="45955">MSELRQRKAGESSTAPPADSPERPPVQRFPPDDVTSQFLAEHVRQTPGSTGAGTEAIEVYITHIDNSSASSRRWHFATLAFINTAYTFLILRRLWGAYTRYGLAYLVHAHVLTLLHPYLPGAALHLRPALDASLAGHAVLDLFLLLTITPRLYTFATRIVPLRLAHGFPSVGEPVFRTLSAGSVTTLIAEAESLTVAASQSSAAATSSTAPISKAEKRDKALGALLLAATSPEGLVDRWYDVPGEDWDVDWRAVRAALLASEEGRISMQTWSLGVWMRDPVDEDKKPGWVRLERSALVDSARAEAGTATGASASLMPKLGLEHMEWTPDALERLKNVLIRRGKPQVYHRLIEIAHRKTHNPDGSTKELTGAQAMELDAAVEEVFRHEGLDIGDIVGEVVGSSSAQGSDVKDKGKGKEVKKQR</sequence>
<feature type="compositionally biased region" description="Basic and acidic residues" evidence="1">
    <location>
        <begin position="408"/>
        <end position="422"/>
    </location>
</feature>
<feature type="compositionally biased region" description="Basic and acidic residues" evidence="1">
    <location>
        <begin position="1"/>
        <end position="10"/>
    </location>
</feature>
<protein>
    <submittedName>
        <fullName evidence="2">Uncharacterized protein</fullName>
    </submittedName>
</protein>
<dbReference type="OrthoDB" id="5421757at2759"/>
<proteinExistence type="predicted"/>
<feature type="region of interest" description="Disordered" evidence="1">
    <location>
        <begin position="1"/>
        <end position="31"/>
    </location>
</feature>
<evidence type="ECO:0000313" key="3">
    <source>
        <dbReference type="Proteomes" id="UP000053558"/>
    </source>
</evidence>
<dbReference type="GeneID" id="19201478"/>
<organism evidence="2 3">
    <name type="scientific">Coniophora puteana (strain RWD-64-598)</name>
    <name type="common">Brown rot fungus</name>
    <dbReference type="NCBI Taxonomy" id="741705"/>
    <lineage>
        <taxon>Eukaryota</taxon>
        <taxon>Fungi</taxon>
        <taxon>Dikarya</taxon>
        <taxon>Basidiomycota</taxon>
        <taxon>Agaricomycotina</taxon>
        <taxon>Agaricomycetes</taxon>
        <taxon>Agaricomycetidae</taxon>
        <taxon>Boletales</taxon>
        <taxon>Coniophorineae</taxon>
        <taxon>Coniophoraceae</taxon>
        <taxon>Coniophora</taxon>
    </lineage>
</organism>
<dbReference type="EMBL" id="JH711590">
    <property type="protein sequence ID" value="EIW74744.1"/>
    <property type="molecule type" value="Genomic_DNA"/>
</dbReference>
<dbReference type="Proteomes" id="UP000053558">
    <property type="component" value="Unassembled WGS sequence"/>
</dbReference>
<evidence type="ECO:0000313" key="2">
    <source>
        <dbReference type="EMBL" id="EIW74744.1"/>
    </source>
</evidence>
<dbReference type="KEGG" id="cput:CONPUDRAFT_140224"/>